<dbReference type="InterPro" id="IPR036388">
    <property type="entry name" value="WH-like_DNA-bd_sf"/>
</dbReference>
<evidence type="ECO:0000259" key="4">
    <source>
        <dbReference type="PROSITE" id="PS51755"/>
    </source>
</evidence>
<evidence type="ECO:0000256" key="2">
    <source>
        <dbReference type="PROSITE-ProRule" id="PRU01091"/>
    </source>
</evidence>
<name>A0A2T3N6C4_9GAMM</name>
<comment type="caution">
    <text evidence="5">The sequence shown here is derived from an EMBL/GenBank/DDBJ whole genome shotgun (WGS) entry which is preliminary data.</text>
</comment>
<dbReference type="Gene3D" id="1.10.10.10">
    <property type="entry name" value="Winged helix-like DNA-binding domain superfamily/Winged helix DNA-binding domain"/>
    <property type="match status" value="1"/>
</dbReference>
<dbReference type="OrthoDB" id="799930at2"/>
<reference evidence="5 6" key="1">
    <citation type="submission" date="2018-03" db="EMBL/GenBank/DDBJ databases">
        <title>Whole genome sequencing of Histamine producing bacteria.</title>
        <authorList>
            <person name="Butler K."/>
        </authorList>
    </citation>
    <scope>NUCLEOTIDE SEQUENCE [LARGE SCALE GENOMIC DNA]</scope>
    <source>
        <strain evidence="5 6">DSM 19138</strain>
    </source>
</reference>
<sequence>MCNSNDSVCKRLFLNDDVYLVEERRSITNSRNGNEAVFSTSEVSIIKELVLANGKPVSRRYLLDNCWGGRVVTNTSLSVAINKIRERLSSVGLEDTILTVPRFGYQINLTNDEKLEVVPLFNQYQEKEVDKEIECEEVCSEGLVEELIDNDIKKFEYFRLNLNALGLSRDFIIVFTSWIVSTIIFTFFFFN</sequence>
<keyword evidence="3" id="KW-1133">Transmembrane helix</keyword>
<gene>
    <name evidence="5" type="ORF">C9J01_24060</name>
</gene>
<dbReference type="GO" id="GO:0003677">
    <property type="term" value="F:DNA binding"/>
    <property type="evidence" value="ECO:0007669"/>
    <property type="project" value="UniProtKB-UniRule"/>
</dbReference>
<dbReference type="EMBL" id="PYMB01000022">
    <property type="protein sequence ID" value="PSW08248.1"/>
    <property type="molecule type" value="Genomic_DNA"/>
</dbReference>
<dbReference type="PROSITE" id="PS51755">
    <property type="entry name" value="OMPR_PHOB"/>
    <property type="match status" value="1"/>
</dbReference>
<proteinExistence type="predicted"/>
<feature type="transmembrane region" description="Helical" evidence="3">
    <location>
        <begin position="171"/>
        <end position="190"/>
    </location>
</feature>
<evidence type="ECO:0000313" key="6">
    <source>
        <dbReference type="Proteomes" id="UP000241346"/>
    </source>
</evidence>
<dbReference type="AlphaFoldDB" id="A0A2T3N6C4"/>
<dbReference type="Pfam" id="PF00486">
    <property type="entry name" value="Trans_reg_C"/>
    <property type="match status" value="1"/>
</dbReference>
<dbReference type="InterPro" id="IPR016032">
    <property type="entry name" value="Sig_transdc_resp-reg_C-effctor"/>
</dbReference>
<evidence type="ECO:0000256" key="1">
    <source>
        <dbReference type="ARBA" id="ARBA00023125"/>
    </source>
</evidence>
<keyword evidence="1 2" id="KW-0238">DNA-binding</keyword>
<feature type="DNA-binding region" description="OmpR/PhoB-type" evidence="2">
    <location>
        <begin position="10"/>
        <end position="109"/>
    </location>
</feature>
<keyword evidence="3" id="KW-0812">Transmembrane</keyword>
<dbReference type="SMART" id="SM00862">
    <property type="entry name" value="Trans_reg_C"/>
    <property type="match status" value="1"/>
</dbReference>
<organism evidence="5 6">
    <name type="scientific">Photobacterium rosenbergii</name>
    <dbReference type="NCBI Taxonomy" id="294936"/>
    <lineage>
        <taxon>Bacteria</taxon>
        <taxon>Pseudomonadati</taxon>
        <taxon>Pseudomonadota</taxon>
        <taxon>Gammaproteobacteria</taxon>
        <taxon>Vibrionales</taxon>
        <taxon>Vibrionaceae</taxon>
        <taxon>Photobacterium</taxon>
    </lineage>
</organism>
<dbReference type="InterPro" id="IPR001867">
    <property type="entry name" value="OmpR/PhoB-type_DNA-bd"/>
</dbReference>
<dbReference type="GO" id="GO:0006355">
    <property type="term" value="P:regulation of DNA-templated transcription"/>
    <property type="evidence" value="ECO:0007669"/>
    <property type="project" value="InterPro"/>
</dbReference>
<dbReference type="SUPFAM" id="SSF46894">
    <property type="entry name" value="C-terminal effector domain of the bipartite response regulators"/>
    <property type="match status" value="1"/>
</dbReference>
<keyword evidence="3" id="KW-0472">Membrane</keyword>
<evidence type="ECO:0000313" key="5">
    <source>
        <dbReference type="EMBL" id="PSW08248.1"/>
    </source>
</evidence>
<dbReference type="RefSeq" id="WP_107300659.1">
    <property type="nucleotide sequence ID" value="NZ_PYMB01000022.1"/>
</dbReference>
<dbReference type="Proteomes" id="UP000241346">
    <property type="component" value="Unassembled WGS sequence"/>
</dbReference>
<protein>
    <recommendedName>
        <fullName evidence="4">OmpR/PhoB-type domain-containing protein</fullName>
    </recommendedName>
</protein>
<evidence type="ECO:0000256" key="3">
    <source>
        <dbReference type="SAM" id="Phobius"/>
    </source>
</evidence>
<feature type="domain" description="OmpR/PhoB-type" evidence="4">
    <location>
        <begin position="10"/>
        <end position="109"/>
    </location>
</feature>
<accession>A0A2T3N6C4</accession>
<dbReference type="CDD" id="cd00383">
    <property type="entry name" value="trans_reg_C"/>
    <property type="match status" value="1"/>
</dbReference>
<dbReference type="GO" id="GO:0000160">
    <property type="term" value="P:phosphorelay signal transduction system"/>
    <property type="evidence" value="ECO:0007669"/>
    <property type="project" value="InterPro"/>
</dbReference>